<protein>
    <submittedName>
        <fullName evidence="1">Uncharacterized protein</fullName>
    </submittedName>
</protein>
<sequence length="65" mass="7263">MSKPIDAHYTFLDVKEGRQELRTRLQAGEEINVILKGKLSRDPAACNDDGVSIEFTVELESAEEV</sequence>
<reference evidence="1" key="1">
    <citation type="journal article" date="2021" name="Front. Microbiol.">
        <title>Comprehensive Comparative Genomics and Phenotyping of Methylobacterium Species.</title>
        <authorList>
            <person name="Alessa O."/>
            <person name="Ogura Y."/>
            <person name="Fujitani Y."/>
            <person name="Takami H."/>
            <person name="Hayashi T."/>
            <person name="Sahin N."/>
            <person name="Tani A."/>
        </authorList>
    </citation>
    <scope>NUCLEOTIDE SEQUENCE</scope>
    <source>
        <strain evidence="1">LMG 23639</strain>
    </source>
</reference>
<evidence type="ECO:0000313" key="2">
    <source>
        <dbReference type="Proteomes" id="UP001055102"/>
    </source>
</evidence>
<dbReference type="Proteomes" id="UP001055102">
    <property type="component" value="Unassembled WGS sequence"/>
</dbReference>
<evidence type="ECO:0000313" key="1">
    <source>
        <dbReference type="EMBL" id="GJE06865.1"/>
    </source>
</evidence>
<name>A0ABQ4SWI0_9HYPH</name>
<accession>A0ABQ4SWI0</accession>
<proteinExistence type="predicted"/>
<dbReference type="EMBL" id="BPQR01000036">
    <property type="protein sequence ID" value="GJE06865.1"/>
    <property type="molecule type" value="Genomic_DNA"/>
</dbReference>
<keyword evidence="2" id="KW-1185">Reference proteome</keyword>
<gene>
    <name evidence="1" type="ORF">AOPFMNJM_2187</name>
</gene>
<comment type="caution">
    <text evidence="1">The sequence shown here is derived from an EMBL/GenBank/DDBJ whole genome shotgun (WGS) entry which is preliminary data.</text>
</comment>
<dbReference type="RefSeq" id="WP_163591056.1">
    <property type="nucleotide sequence ID" value="NZ_BPQR01000036.1"/>
</dbReference>
<organism evidence="1 2">
    <name type="scientific">Methylobacterium jeotgali</name>
    <dbReference type="NCBI Taxonomy" id="381630"/>
    <lineage>
        <taxon>Bacteria</taxon>
        <taxon>Pseudomonadati</taxon>
        <taxon>Pseudomonadota</taxon>
        <taxon>Alphaproteobacteria</taxon>
        <taxon>Hyphomicrobiales</taxon>
        <taxon>Methylobacteriaceae</taxon>
        <taxon>Methylobacterium</taxon>
    </lineage>
</organism>
<reference evidence="1" key="2">
    <citation type="submission" date="2021-08" db="EMBL/GenBank/DDBJ databases">
        <authorList>
            <person name="Tani A."/>
            <person name="Ola A."/>
            <person name="Ogura Y."/>
            <person name="Katsura K."/>
            <person name="Hayashi T."/>
        </authorList>
    </citation>
    <scope>NUCLEOTIDE SEQUENCE</scope>
    <source>
        <strain evidence="1">LMG 23639</strain>
    </source>
</reference>